<organism evidence="1 2">
    <name type="scientific">Moheibacter stercoris</name>
    <dbReference type="NCBI Taxonomy" id="1628251"/>
    <lineage>
        <taxon>Bacteria</taxon>
        <taxon>Pseudomonadati</taxon>
        <taxon>Bacteroidota</taxon>
        <taxon>Flavobacteriia</taxon>
        <taxon>Flavobacteriales</taxon>
        <taxon>Weeksellaceae</taxon>
        <taxon>Moheibacter</taxon>
    </lineage>
</organism>
<comment type="caution">
    <text evidence="1">The sequence shown here is derived from an EMBL/GenBank/DDBJ whole genome shotgun (WGS) entry which is preliminary data.</text>
</comment>
<evidence type="ECO:0008006" key="3">
    <source>
        <dbReference type="Google" id="ProtNLM"/>
    </source>
</evidence>
<proteinExistence type="predicted"/>
<reference evidence="1 2" key="1">
    <citation type="submission" date="2024-06" db="EMBL/GenBank/DDBJ databases">
        <title>Genomic Encyclopedia of Type Strains, Phase IV (KMG-IV): sequencing the most valuable type-strain genomes for metagenomic binning, comparative biology and taxonomic classification.</title>
        <authorList>
            <person name="Goeker M."/>
        </authorList>
    </citation>
    <scope>NUCLEOTIDE SEQUENCE [LARGE SCALE GENOMIC DNA]</scope>
    <source>
        <strain evidence="1 2">DSM 29388</strain>
    </source>
</reference>
<dbReference type="Proteomes" id="UP001549146">
    <property type="component" value="Unassembled WGS sequence"/>
</dbReference>
<name>A0ABV2LWX0_9FLAO</name>
<dbReference type="EMBL" id="JBEPMO010000028">
    <property type="protein sequence ID" value="MET3733043.1"/>
    <property type="molecule type" value="Genomic_DNA"/>
</dbReference>
<evidence type="ECO:0000313" key="2">
    <source>
        <dbReference type="Proteomes" id="UP001549146"/>
    </source>
</evidence>
<protein>
    <recommendedName>
        <fullName evidence="3">CarboxypepD_reg-like domain-containing protein</fullName>
    </recommendedName>
</protein>
<gene>
    <name evidence="1" type="ORF">ABID46_002636</name>
</gene>
<evidence type="ECO:0000313" key="1">
    <source>
        <dbReference type="EMBL" id="MET3733043.1"/>
    </source>
</evidence>
<sequence>MQRIILILVVYFSFLDVVLSQEKEIFVQVIIDDEEEEHPGSVYLFNPRTKSGKFIDSFGRVQLMAQENDVLYVESDFYENRTILITPNLFEKGKINLHLAILTIELDEAKIRQFTLTGDLVQDAKNVKFRDTIGQVYANLGIREKDVPPPNPSGQKVDKFRVIDVITLKIPKIIGELNGYNKRQRELFAYEKHQENIQLIREKWTEEYFVEYLKIPSFKILEFLSFAYESSDILAKVENNHMMEAETILESFATNYLERLNNSSRINEY</sequence>
<dbReference type="RefSeq" id="WP_354510827.1">
    <property type="nucleotide sequence ID" value="NZ_JBEPMO010000028.1"/>
</dbReference>
<accession>A0ABV2LWX0</accession>
<keyword evidence="2" id="KW-1185">Reference proteome</keyword>